<dbReference type="GO" id="GO:0005739">
    <property type="term" value="C:mitochondrion"/>
    <property type="evidence" value="ECO:0007669"/>
    <property type="project" value="TreeGrafter"/>
</dbReference>
<evidence type="ECO:0000313" key="4">
    <source>
        <dbReference type="Proteomes" id="UP000008068"/>
    </source>
</evidence>
<keyword evidence="1" id="KW-0175">Coiled coil</keyword>
<dbReference type="FunCoup" id="G0PDF6">
    <property type="interactions" value="353"/>
</dbReference>
<gene>
    <name evidence="3" type="ORF">CAEBREN_15587</name>
</gene>
<dbReference type="PANTHER" id="PTHR23075:SF0">
    <property type="entry name" value="ATPASE FAMILY AAA DOMAIN-CONTAINING PROTEIN 3"/>
    <property type="match status" value="1"/>
</dbReference>
<dbReference type="eggNOG" id="KOG0742">
    <property type="taxonomic scope" value="Eukaryota"/>
</dbReference>
<dbReference type="OrthoDB" id="199596at2759"/>
<organism evidence="4">
    <name type="scientific">Caenorhabditis brenneri</name>
    <name type="common">Nematode worm</name>
    <dbReference type="NCBI Taxonomy" id="135651"/>
    <lineage>
        <taxon>Eukaryota</taxon>
        <taxon>Metazoa</taxon>
        <taxon>Ecdysozoa</taxon>
        <taxon>Nematoda</taxon>
        <taxon>Chromadorea</taxon>
        <taxon>Rhabditida</taxon>
        <taxon>Rhabditina</taxon>
        <taxon>Rhabditomorpha</taxon>
        <taxon>Rhabditoidea</taxon>
        <taxon>Rhabditidae</taxon>
        <taxon>Peloderinae</taxon>
        <taxon>Caenorhabditis</taxon>
    </lineage>
</organism>
<feature type="region of interest" description="Disordered" evidence="2">
    <location>
        <begin position="310"/>
        <end position="332"/>
    </location>
</feature>
<evidence type="ECO:0000256" key="2">
    <source>
        <dbReference type="SAM" id="MobiDB-lite"/>
    </source>
</evidence>
<reference evidence="4" key="1">
    <citation type="submission" date="2011-07" db="EMBL/GenBank/DDBJ databases">
        <authorList>
            <consortium name="Caenorhabditis brenneri Sequencing and Analysis Consortium"/>
            <person name="Wilson R.K."/>
        </authorList>
    </citation>
    <scope>NUCLEOTIDE SEQUENCE [LARGE SCALE GENOMIC DNA]</scope>
    <source>
        <strain evidence="4">PB2801</strain>
    </source>
</reference>
<dbReference type="GO" id="GO:0007005">
    <property type="term" value="P:mitochondrion organization"/>
    <property type="evidence" value="ECO:0007669"/>
    <property type="project" value="TreeGrafter"/>
</dbReference>
<evidence type="ECO:0000313" key="3">
    <source>
        <dbReference type="EMBL" id="EGT51721.1"/>
    </source>
</evidence>
<sequence>MTRQKDPLAGVILSPALERRLRYIAITTSNTKRNNELFRNVMFYGPPGTGQKKCDNRRNSKLAKANNVDKSLEDISKTGKTEKNIQKKLFGGRRRGNGRPIGIRRRSGSSGGWKDLDDVNNVGITSRGNVWLDVSISEPDETFLFIPGVVSNQVQDDSTRSQKKSFAMEFTKEMSRKEDSRKVQPVLLQKDTHELRCLREYLMLALEAIMHNHREMMVNYVKTVREQPRQIPQSSIDSAMERANTRTIDASAQMTLAVDESIAREEIRSENRQKLKKSIETETLLMRMMFEMEDIREAKVADLVALWRSHQRPPAAAAKPPVKSRSRGEAFP</sequence>
<protein>
    <submittedName>
        <fullName evidence="3">Uncharacterized protein</fullName>
    </submittedName>
</protein>
<accession>G0PDF6</accession>
<dbReference type="GO" id="GO:0008270">
    <property type="term" value="F:zinc ion binding"/>
    <property type="evidence" value="ECO:0007669"/>
    <property type="project" value="TreeGrafter"/>
</dbReference>
<dbReference type="EMBL" id="GL380274">
    <property type="protein sequence ID" value="EGT51721.1"/>
    <property type="molecule type" value="Genomic_DNA"/>
</dbReference>
<dbReference type="STRING" id="135651.G0PDF6"/>
<dbReference type="InParanoid" id="G0PDF6"/>
<dbReference type="HOGENOM" id="CLU_837391_0_0_1"/>
<dbReference type="Proteomes" id="UP000008068">
    <property type="component" value="Unassembled WGS sequence"/>
</dbReference>
<proteinExistence type="predicted"/>
<name>G0PDF6_CAEBE</name>
<dbReference type="PANTHER" id="PTHR23075">
    <property type="entry name" value="PUTATIVE ATP-ASE"/>
    <property type="match status" value="1"/>
</dbReference>
<keyword evidence="4" id="KW-1185">Reference proteome</keyword>
<evidence type="ECO:0000256" key="1">
    <source>
        <dbReference type="ARBA" id="ARBA00023054"/>
    </source>
</evidence>
<dbReference type="AlphaFoldDB" id="G0PDF6"/>